<dbReference type="OrthoDB" id="10348690at2759"/>
<feature type="non-terminal residue" evidence="1">
    <location>
        <position position="119"/>
    </location>
</feature>
<evidence type="ECO:0000313" key="1">
    <source>
        <dbReference type="EMBL" id="VDK53010.1"/>
    </source>
</evidence>
<proteinExistence type="predicted"/>
<gene>
    <name evidence="1" type="ORF">DILT_LOCUS1948</name>
</gene>
<dbReference type="EMBL" id="UYRU01017662">
    <property type="protein sequence ID" value="VDK53010.1"/>
    <property type="molecule type" value="Genomic_DNA"/>
</dbReference>
<keyword evidence="2" id="KW-1185">Reference proteome</keyword>
<protein>
    <submittedName>
        <fullName evidence="1">Uncharacterized protein</fullName>
    </submittedName>
</protein>
<dbReference type="Proteomes" id="UP000281553">
    <property type="component" value="Unassembled WGS sequence"/>
</dbReference>
<dbReference type="AlphaFoldDB" id="A0A3P6RDV9"/>
<sequence length="119" mass="13641">MLDDTELPFPWLYGKFLEGDFLVIKMGGKVVLRYSPRSRHLIHYLTDASAYSHRTNRSVIVSLLVDRQLINQPTEVLVESQSTVVAQPVGRRFNSPDGESGYFVEEPVRGRPKWPGYFN</sequence>
<evidence type="ECO:0000313" key="2">
    <source>
        <dbReference type="Proteomes" id="UP000281553"/>
    </source>
</evidence>
<reference evidence="1 2" key="1">
    <citation type="submission" date="2018-11" db="EMBL/GenBank/DDBJ databases">
        <authorList>
            <consortium name="Pathogen Informatics"/>
        </authorList>
    </citation>
    <scope>NUCLEOTIDE SEQUENCE [LARGE SCALE GENOMIC DNA]</scope>
</reference>
<accession>A0A3P6RDV9</accession>
<name>A0A3P6RDV9_DIBLA</name>
<organism evidence="1 2">
    <name type="scientific">Dibothriocephalus latus</name>
    <name type="common">Fish tapeworm</name>
    <name type="synonym">Diphyllobothrium latum</name>
    <dbReference type="NCBI Taxonomy" id="60516"/>
    <lineage>
        <taxon>Eukaryota</taxon>
        <taxon>Metazoa</taxon>
        <taxon>Spiralia</taxon>
        <taxon>Lophotrochozoa</taxon>
        <taxon>Platyhelminthes</taxon>
        <taxon>Cestoda</taxon>
        <taxon>Eucestoda</taxon>
        <taxon>Diphyllobothriidea</taxon>
        <taxon>Diphyllobothriidae</taxon>
        <taxon>Dibothriocephalus</taxon>
    </lineage>
</organism>